<accession>A0ABS2MW75</accession>
<dbReference type="Gene3D" id="3.20.20.150">
    <property type="entry name" value="Divalent-metal-dependent TIM barrel enzymes"/>
    <property type="match status" value="1"/>
</dbReference>
<dbReference type="Proteomes" id="UP001296943">
    <property type="component" value="Unassembled WGS sequence"/>
</dbReference>
<reference evidence="2 3" key="1">
    <citation type="submission" date="2021-01" db="EMBL/GenBank/DDBJ databases">
        <title>Genomic Encyclopedia of Type Strains, Phase IV (KMG-IV): sequencing the most valuable type-strain genomes for metagenomic binning, comparative biology and taxonomic classification.</title>
        <authorList>
            <person name="Goeker M."/>
        </authorList>
    </citation>
    <scope>NUCLEOTIDE SEQUENCE [LARGE SCALE GENOMIC DNA]</scope>
    <source>
        <strain evidence="2 3">DSM 23711</strain>
    </source>
</reference>
<evidence type="ECO:0000313" key="3">
    <source>
        <dbReference type="Proteomes" id="UP001296943"/>
    </source>
</evidence>
<keyword evidence="2" id="KW-0413">Isomerase</keyword>
<dbReference type="PANTHER" id="PTHR12110:SF53">
    <property type="entry name" value="BLR5974 PROTEIN"/>
    <property type="match status" value="1"/>
</dbReference>
<dbReference type="EMBL" id="JAFBDR010000002">
    <property type="protein sequence ID" value="MBM7570137.1"/>
    <property type="molecule type" value="Genomic_DNA"/>
</dbReference>
<keyword evidence="3" id="KW-1185">Reference proteome</keyword>
<dbReference type="InterPro" id="IPR036237">
    <property type="entry name" value="Xyl_isomerase-like_sf"/>
</dbReference>
<dbReference type="GO" id="GO:0016853">
    <property type="term" value="F:isomerase activity"/>
    <property type="evidence" value="ECO:0007669"/>
    <property type="project" value="UniProtKB-KW"/>
</dbReference>
<organism evidence="2 3">
    <name type="scientific">Aquibacillus albus</name>
    <dbReference type="NCBI Taxonomy" id="1168171"/>
    <lineage>
        <taxon>Bacteria</taxon>
        <taxon>Bacillati</taxon>
        <taxon>Bacillota</taxon>
        <taxon>Bacilli</taxon>
        <taxon>Bacillales</taxon>
        <taxon>Bacillaceae</taxon>
        <taxon>Aquibacillus</taxon>
    </lineage>
</organism>
<dbReference type="RefSeq" id="WP_204497566.1">
    <property type="nucleotide sequence ID" value="NZ_JAFBDR010000002.1"/>
</dbReference>
<comment type="caution">
    <text evidence="2">The sequence shown here is derived from an EMBL/GenBank/DDBJ whole genome shotgun (WGS) entry which is preliminary data.</text>
</comment>
<feature type="domain" description="Xylose isomerase-like TIM barrel" evidence="1">
    <location>
        <begin position="54"/>
        <end position="252"/>
    </location>
</feature>
<dbReference type="Pfam" id="PF01261">
    <property type="entry name" value="AP_endonuc_2"/>
    <property type="match status" value="1"/>
</dbReference>
<gene>
    <name evidence="2" type="ORF">JOC48_000615</name>
</gene>
<dbReference type="PANTHER" id="PTHR12110">
    <property type="entry name" value="HYDROXYPYRUVATE ISOMERASE"/>
    <property type="match status" value="1"/>
</dbReference>
<dbReference type="InterPro" id="IPR050312">
    <property type="entry name" value="IolE/XylAMocC-like"/>
</dbReference>
<proteinExistence type="predicted"/>
<protein>
    <submittedName>
        <fullName evidence="2">Sugar phosphate isomerase/epimerase</fullName>
    </submittedName>
</protein>
<evidence type="ECO:0000259" key="1">
    <source>
        <dbReference type="Pfam" id="PF01261"/>
    </source>
</evidence>
<dbReference type="InterPro" id="IPR013022">
    <property type="entry name" value="Xyl_isomerase-like_TIM-brl"/>
</dbReference>
<sequence>MPYLSLTTWSLNENLGPLRWTRWDSEQEKQMVVVDEKAEKISLLDLPKLAYVKGFKALEVCHFHFPRTDEGYLTALKQAFDRSGTLFYNLLIDYGDISSSDEKRRQSDVEFIKDWIDIASRVGAERVRVIAGEASPTDRGALVRSLESLKELIQYGKKKKVRIVTENFQPLASTAENCLFLKENVGRDLGLVTDFGNYQLDNKYSQLEMTIPVSESIHAKPRYNENGELNEVEFCRSLDLLKKHNYEGPITLVAGGTKDQWEEIEQVKKIVKRYL</sequence>
<evidence type="ECO:0000313" key="2">
    <source>
        <dbReference type="EMBL" id="MBM7570137.1"/>
    </source>
</evidence>
<dbReference type="SUPFAM" id="SSF51658">
    <property type="entry name" value="Xylose isomerase-like"/>
    <property type="match status" value="1"/>
</dbReference>
<name>A0ABS2MW75_9BACI</name>